<keyword evidence="9" id="KW-0472">Membrane</keyword>
<sequence>MKRSLFIAALSTLAAGSTLAQSNVTIYGRLNETVEREKVAGNSRTVVNDNASRLGFKGSEDLGGGLKANFLIEHRFRPDTGTAAGDFWSGDSWVGLSSNYGDLRLGRMISTAYFATADYVSYHNHDTGSSSDALYNLGFQSWYTKNKIAYKTPSLAGATVELQYGLRETGVAPASDRNSNGFELAANYNVGDLALGLGFTKDGEDKQVAVRGQYTIGAFTLGGYYQRTGFKDIYATGGKANIFRLAGMYTLGASEFHANAGLAGKRDGIADSDAQQFTVGYNYNLSKRTKVYTYFTKINAEAATGYVADYSSLALGVRHNF</sequence>
<feature type="domain" description="Porin" evidence="12">
    <location>
        <begin position="8"/>
        <end position="300"/>
    </location>
</feature>
<evidence type="ECO:0000256" key="5">
    <source>
        <dbReference type="ARBA" id="ARBA00022692"/>
    </source>
</evidence>
<evidence type="ECO:0000313" key="13">
    <source>
        <dbReference type="EMBL" id="WOB10941.1"/>
    </source>
</evidence>
<evidence type="ECO:0000256" key="8">
    <source>
        <dbReference type="ARBA" id="ARBA00023114"/>
    </source>
</evidence>
<dbReference type="PRINTS" id="PR00182">
    <property type="entry name" value="ECOLNEIPORIN"/>
</dbReference>
<keyword evidence="14" id="KW-1185">Reference proteome</keyword>
<comment type="subcellular location">
    <subcellularLocation>
        <location evidence="1">Cell outer membrane</location>
        <topology evidence="1">Multi-pass membrane protein</topology>
    </subcellularLocation>
</comment>
<dbReference type="InterPro" id="IPR050298">
    <property type="entry name" value="Gram-neg_bact_OMP"/>
</dbReference>
<dbReference type="PRINTS" id="PR00184">
    <property type="entry name" value="NEISSPPORIN"/>
</dbReference>
<dbReference type="InterPro" id="IPR033900">
    <property type="entry name" value="Gram_neg_porin_domain"/>
</dbReference>
<dbReference type="Gene3D" id="2.40.160.10">
    <property type="entry name" value="Porin"/>
    <property type="match status" value="1"/>
</dbReference>
<keyword evidence="3" id="KW-0813">Transport</keyword>
<evidence type="ECO:0000259" key="12">
    <source>
        <dbReference type="Pfam" id="PF13609"/>
    </source>
</evidence>
<organism evidence="13 14">
    <name type="scientific">Piscinibacter gummiphilus</name>
    <dbReference type="NCBI Taxonomy" id="946333"/>
    <lineage>
        <taxon>Bacteria</taxon>
        <taxon>Pseudomonadati</taxon>
        <taxon>Pseudomonadota</taxon>
        <taxon>Betaproteobacteria</taxon>
        <taxon>Burkholderiales</taxon>
        <taxon>Sphaerotilaceae</taxon>
        <taxon>Piscinibacter</taxon>
    </lineage>
</organism>
<feature type="chain" id="PRO_5047038560" evidence="11">
    <location>
        <begin position="21"/>
        <end position="321"/>
    </location>
</feature>
<gene>
    <name evidence="13" type="ORF">RXV79_13005</name>
</gene>
<dbReference type="RefSeq" id="WP_316703901.1">
    <property type="nucleotide sequence ID" value="NZ_CP136336.1"/>
</dbReference>
<keyword evidence="5" id="KW-0812">Transmembrane</keyword>
<dbReference type="InterPro" id="IPR023614">
    <property type="entry name" value="Porin_dom_sf"/>
</dbReference>
<dbReference type="CDD" id="cd00342">
    <property type="entry name" value="gram_neg_porins"/>
    <property type="match status" value="1"/>
</dbReference>
<reference evidence="13 14" key="1">
    <citation type="submission" date="2023-10" db="EMBL/GenBank/DDBJ databases">
        <title>Bacteria for the degradation of biodegradable plastic PBAT(Polybutylene adipate terephthalate).</title>
        <authorList>
            <person name="Weon H.-Y."/>
            <person name="Yeon J."/>
        </authorList>
    </citation>
    <scope>NUCLEOTIDE SEQUENCE [LARGE SCALE GENOMIC DNA]</scope>
    <source>
        <strain evidence="13 14">SBD 7-3</strain>
    </source>
</reference>
<evidence type="ECO:0000256" key="11">
    <source>
        <dbReference type="SAM" id="SignalP"/>
    </source>
</evidence>
<dbReference type="PANTHER" id="PTHR34501">
    <property type="entry name" value="PROTEIN YDDL-RELATED"/>
    <property type="match status" value="1"/>
</dbReference>
<proteinExistence type="predicted"/>
<protein>
    <submittedName>
        <fullName evidence="13">Porin</fullName>
    </submittedName>
</protein>
<keyword evidence="7" id="KW-0406">Ion transport</keyword>
<dbReference type="PANTHER" id="PTHR34501:SF9">
    <property type="entry name" value="MAJOR OUTER MEMBRANE PROTEIN P.IA"/>
    <property type="match status" value="1"/>
</dbReference>
<evidence type="ECO:0000256" key="6">
    <source>
        <dbReference type="ARBA" id="ARBA00022729"/>
    </source>
</evidence>
<name>A0ABZ0D2D5_9BURK</name>
<dbReference type="InterPro" id="IPR002299">
    <property type="entry name" value="Porin_Neis"/>
</dbReference>
<evidence type="ECO:0000256" key="4">
    <source>
        <dbReference type="ARBA" id="ARBA00022452"/>
    </source>
</evidence>
<dbReference type="EMBL" id="CP136336">
    <property type="protein sequence ID" value="WOB10941.1"/>
    <property type="molecule type" value="Genomic_DNA"/>
</dbReference>
<evidence type="ECO:0000313" key="14">
    <source>
        <dbReference type="Proteomes" id="UP001303946"/>
    </source>
</evidence>
<feature type="signal peptide" evidence="11">
    <location>
        <begin position="1"/>
        <end position="20"/>
    </location>
</feature>
<evidence type="ECO:0000256" key="3">
    <source>
        <dbReference type="ARBA" id="ARBA00022448"/>
    </source>
</evidence>
<keyword evidence="6 11" id="KW-0732">Signal</keyword>
<keyword evidence="4" id="KW-1134">Transmembrane beta strand</keyword>
<evidence type="ECO:0000256" key="10">
    <source>
        <dbReference type="ARBA" id="ARBA00023237"/>
    </source>
</evidence>
<comment type="subunit">
    <text evidence="2">Homotrimer.</text>
</comment>
<dbReference type="Proteomes" id="UP001303946">
    <property type="component" value="Chromosome"/>
</dbReference>
<dbReference type="InterPro" id="IPR001702">
    <property type="entry name" value="Porin_Gram-ve"/>
</dbReference>
<evidence type="ECO:0000256" key="9">
    <source>
        <dbReference type="ARBA" id="ARBA00023136"/>
    </source>
</evidence>
<accession>A0ABZ0D2D5</accession>
<evidence type="ECO:0000256" key="1">
    <source>
        <dbReference type="ARBA" id="ARBA00004571"/>
    </source>
</evidence>
<dbReference type="Pfam" id="PF13609">
    <property type="entry name" value="Porin_4"/>
    <property type="match status" value="1"/>
</dbReference>
<keyword evidence="10" id="KW-0998">Cell outer membrane</keyword>
<evidence type="ECO:0000256" key="2">
    <source>
        <dbReference type="ARBA" id="ARBA00011233"/>
    </source>
</evidence>
<dbReference type="SUPFAM" id="SSF56935">
    <property type="entry name" value="Porins"/>
    <property type="match status" value="1"/>
</dbReference>
<keyword evidence="8" id="KW-0626">Porin</keyword>
<evidence type="ECO:0000256" key="7">
    <source>
        <dbReference type="ARBA" id="ARBA00023065"/>
    </source>
</evidence>